<sequence>MDRRHVRREATGNGPARADGRCGCLHVPPRSLAIGTATPRRPVAMPVELSVWSPSEAGRASTDHCSICACIMLPSTPAGCSASATAALLTPASVSFFFSVRGASAISEAKSC</sequence>
<dbReference type="EMBL" id="CM000884">
    <property type="protein sequence ID" value="PNT61580.1"/>
    <property type="molecule type" value="Genomic_DNA"/>
</dbReference>
<gene>
    <name evidence="1" type="ORF">BRADI_5g17178v3</name>
</gene>
<dbReference type="Proteomes" id="UP000008810">
    <property type="component" value="Chromosome 5"/>
</dbReference>
<evidence type="ECO:0000313" key="1">
    <source>
        <dbReference type="EMBL" id="PNT61580.1"/>
    </source>
</evidence>
<evidence type="ECO:0000313" key="2">
    <source>
        <dbReference type="EnsemblPlants" id="PNT61580"/>
    </source>
</evidence>
<dbReference type="InParanoid" id="A0A2K2CHT1"/>
<dbReference type="EnsemblPlants" id="PNT61580">
    <property type="protein sequence ID" value="PNT61580"/>
    <property type="gene ID" value="BRADI_5g17178v3"/>
</dbReference>
<keyword evidence="3" id="KW-1185">Reference proteome</keyword>
<protein>
    <submittedName>
        <fullName evidence="1 2">Uncharacterized protein</fullName>
    </submittedName>
</protein>
<dbReference type="AlphaFoldDB" id="A0A2K2CHT1"/>
<accession>A0A2K2CHT1</accession>
<proteinExistence type="predicted"/>
<organism evidence="1">
    <name type="scientific">Brachypodium distachyon</name>
    <name type="common">Purple false brome</name>
    <name type="synonym">Trachynia distachya</name>
    <dbReference type="NCBI Taxonomy" id="15368"/>
    <lineage>
        <taxon>Eukaryota</taxon>
        <taxon>Viridiplantae</taxon>
        <taxon>Streptophyta</taxon>
        <taxon>Embryophyta</taxon>
        <taxon>Tracheophyta</taxon>
        <taxon>Spermatophyta</taxon>
        <taxon>Magnoliopsida</taxon>
        <taxon>Liliopsida</taxon>
        <taxon>Poales</taxon>
        <taxon>Poaceae</taxon>
        <taxon>BOP clade</taxon>
        <taxon>Pooideae</taxon>
        <taxon>Stipodae</taxon>
        <taxon>Brachypodieae</taxon>
        <taxon>Brachypodium</taxon>
    </lineage>
</organism>
<evidence type="ECO:0000313" key="3">
    <source>
        <dbReference type="Proteomes" id="UP000008810"/>
    </source>
</evidence>
<dbReference type="Gramene" id="PNT61580">
    <property type="protein sequence ID" value="PNT61580"/>
    <property type="gene ID" value="BRADI_5g17178v3"/>
</dbReference>
<reference evidence="2" key="3">
    <citation type="submission" date="2018-08" db="UniProtKB">
        <authorList>
            <consortium name="EnsemblPlants"/>
        </authorList>
    </citation>
    <scope>IDENTIFICATION</scope>
    <source>
        <strain evidence="2">cv. Bd21</strain>
    </source>
</reference>
<reference evidence="1" key="2">
    <citation type="submission" date="2017-06" db="EMBL/GenBank/DDBJ databases">
        <title>WGS assembly of Brachypodium distachyon.</title>
        <authorList>
            <consortium name="The International Brachypodium Initiative"/>
            <person name="Lucas S."/>
            <person name="Harmon-Smith M."/>
            <person name="Lail K."/>
            <person name="Tice H."/>
            <person name="Grimwood J."/>
            <person name="Bruce D."/>
            <person name="Barry K."/>
            <person name="Shu S."/>
            <person name="Lindquist E."/>
            <person name="Wang M."/>
            <person name="Pitluck S."/>
            <person name="Vogel J.P."/>
            <person name="Garvin D.F."/>
            <person name="Mockler T.C."/>
            <person name="Schmutz J."/>
            <person name="Rokhsar D."/>
            <person name="Bevan M.W."/>
        </authorList>
    </citation>
    <scope>NUCLEOTIDE SEQUENCE</scope>
    <source>
        <strain evidence="1">Bd21</strain>
    </source>
</reference>
<reference evidence="1 2" key="1">
    <citation type="journal article" date="2010" name="Nature">
        <title>Genome sequencing and analysis of the model grass Brachypodium distachyon.</title>
        <authorList>
            <consortium name="International Brachypodium Initiative"/>
        </authorList>
    </citation>
    <scope>NUCLEOTIDE SEQUENCE [LARGE SCALE GENOMIC DNA]</scope>
    <source>
        <strain evidence="1 2">Bd21</strain>
    </source>
</reference>
<name>A0A2K2CHT1_BRADI</name>